<proteinExistence type="predicted"/>
<evidence type="ECO:0000313" key="3">
    <source>
        <dbReference type="EMBL" id="MBI5170662.1"/>
    </source>
</evidence>
<evidence type="ECO:0000256" key="1">
    <source>
        <dbReference type="SAM" id="MobiDB-lite"/>
    </source>
</evidence>
<gene>
    <name evidence="3" type="ORF">HZA61_14330</name>
</gene>
<dbReference type="Proteomes" id="UP000696931">
    <property type="component" value="Unassembled WGS sequence"/>
</dbReference>
<comment type="caution">
    <text evidence="3">The sequence shown here is derived from an EMBL/GenBank/DDBJ whole genome shotgun (WGS) entry which is preliminary data.</text>
</comment>
<accession>A0A933SEI3</accession>
<organism evidence="3 4">
    <name type="scientific">Eiseniibacteriota bacterium</name>
    <dbReference type="NCBI Taxonomy" id="2212470"/>
    <lineage>
        <taxon>Bacteria</taxon>
        <taxon>Candidatus Eiseniibacteriota</taxon>
    </lineage>
</organism>
<protein>
    <submittedName>
        <fullName evidence="3">Uncharacterized protein</fullName>
    </submittedName>
</protein>
<sequence>MKKLFASLVLIASLATAATAGPMGSTPPAPGAPRFAQLVSLEGLPADSTIRMQFMDGLREVFAEDQLRAERDQGAGWQPQVAVPNRFRLLEGSLADDAWTLQLVIGAPAPAVVNRTQGENSKRRSDKARRASRGMIVSVVALSPEARQNGARPLPQTIAFAFPAPPPPADASQIVTSSGYSYSWGAAGRTTGLLALEVLHHFSEDLSAQARADIPPAVRTAPGRGGAPRRSPPWRWCSAVAASPPPTSPRPR</sequence>
<reference evidence="3" key="1">
    <citation type="submission" date="2020-07" db="EMBL/GenBank/DDBJ databases">
        <title>Huge and variable diversity of episymbiotic CPR bacteria and DPANN archaea in groundwater ecosystems.</title>
        <authorList>
            <person name="He C.Y."/>
            <person name="Keren R."/>
            <person name="Whittaker M."/>
            <person name="Farag I.F."/>
            <person name="Doudna J."/>
            <person name="Cate J.H.D."/>
            <person name="Banfield J.F."/>
        </authorList>
    </citation>
    <scope>NUCLEOTIDE SEQUENCE</scope>
    <source>
        <strain evidence="3">NC_groundwater_1813_Pr3_B-0.1um_71_17</strain>
    </source>
</reference>
<keyword evidence="2" id="KW-0732">Signal</keyword>
<feature type="compositionally biased region" description="Low complexity" evidence="1">
    <location>
        <begin position="233"/>
        <end position="242"/>
    </location>
</feature>
<evidence type="ECO:0000256" key="2">
    <source>
        <dbReference type="SAM" id="SignalP"/>
    </source>
</evidence>
<dbReference type="AlphaFoldDB" id="A0A933SEI3"/>
<name>A0A933SEI3_UNCEI</name>
<feature type="chain" id="PRO_5036796509" evidence="2">
    <location>
        <begin position="21"/>
        <end position="252"/>
    </location>
</feature>
<evidence type="ECO:0000313" key="4">
    <source>
        <dbReference type="Proteomes" id="UP000696931"/>
    </source>
</evidence>
<feature type="region of interest" description="Disordered" evidence="1">
    <location>
        <begin position="215"/>
        <end position="252"/>
    </location>
</feature>
<dbReference type="EMBL" id="JACRIW010000102">
    <property type="protein sequence ID" value="MBI5170662.1"/>
    <property type="molecule type" value="Genomic_DNA"/>
</dbReference>
<feature type="signal peptide" evidence="2">
    <location>
        <begin position="1"/>
        <end position="20"/>
    </location>
</feature>
<feature type="compositionally biased region" description="Pro residues" evidence="1">
    <location>
        <begin position="243"/>
        <end position="252"/>
    </location>
</feature>